<sequence length="1005" mass="114195">MENVVWETFAPASVENEIPQRTRKRATRCKELDNPLIRKEIEFRYGVEGWKLDDVVKEINKAYGLNATKIQYRERLHKWRCKQRLNHKEYQRVHEVVTTRRALDKESKVFLKSSELIVLPEKRLQRWTARNITFTDQIMSKVKNPTPCLYIQASPMALDRHEPYGLVRTPSPNPESWSLPIIKKTVAVYYPNIPIGQLYGHLQQILPRNLWHPEDAGSALSAQQSLPHLPLLGNIIYRISNHLTRGYADLYALLDQVDKYGFRPQLRKLLSIKSPSILATCSALLESFYFRRDDEMLNSIFSNHPQLKRSLYYYLKEFISDKNHVPQFTGGRLLEDILDEISNLELCPESAEEACTLLAACKRNSDDLRVFRRLWDPKKIELQELENYVGTCTTVEEQLLYSKNPGQLKSLLECGFTSFIFTILFQAIVLGDHNSMRVLCERVGIKYRTDVSYASAEQNNLWEVLDIVTFSVILSQCMNEISGSHLGEPMDRKIKGPEISLDICVLMYAACMEPRITKYAVEIIQWKLSVSAVDAARMAIDALPILGDYSNTLASPYDYWNIFPDSALEPASANRLSVLETLLCFGIDPSETSFWRISLWEEIVLTGPQQETTRLLKFFLDSGADVNARLGCEISQLILSDESPHSGTRDYFSSHEMYTPIQIAFGLEASSIFCLVLENQTLLHQSYDWLTSGDYGGVHPEFIRAVQERDHAVIEDLWDQRSLKLAIVKAIENFNFDGARNILLTYTSEIRLSSLFRAVASPYLLDHDSYKDLNDFTSLFLGESLELAFGPNTQTSNEHDDNWMLGYSALLENAIWNVGLKALELFLSHYPIVAKLSNTTLQSDSHYRLHENKIFLVHIAADHSLDCLKFLISQGACIDEAEITTEVPGLKYDTAFYSAITKGCVETVAYILSQGANVYTPCGYESSAIGYAIYRERIDSLALILEAVPNSYPLALELAESDRYKDGYIAEYVRTWKPANLGTDMGGEIVDFTSGGLVLGAAIGY</sequence>
<gene>
    <name evidence="2" type="ORF">TWF191_008088</name>
</gene>
<feature type="domain" description="Clr5" evidence="1">
    <location>
        <begin position="38"/>
        <end position="81"/>
    </location>
</feature>
<reference evidence="2 3" key="1">
    <citation type="submission" date="2019-06" db="EMBL/GenBank/DDBJ databases">
        <authorList>
            <person name="Palmer J.M."/>
        </authorList>
    </citation>
    <scope>NUCLEOTIDE SEQUENCE [LARGE SCALE GENOMIC DNA]</scope>
    <source>
        <strain evidence="2 3">TWF191</strain>
    </source>
</reference>
<evidence type="ECO:0000313" key="3">
    <source>
        <dbReference type="Proteomes" id="UP000483672"/>
    </source>
</evidence>
<dbReference type="Proteomes" id="UP000483672">
    <property type="component" value="Unassembled WGS sequence"/>
</dbReference>
<dbReference type="InterPro" id="IPR025676">
    <property type="entry name" value="Clr5_dom"/>
</dbReference>
<evidence type="ECO:0000259" key="1">
    <source>
        <dbReference type="Pfam" id="PF14420"/>
    </source>
</evidence>
<dbReference type="Gene3D" id="1.25.40.20">
    <property type="entry name" value="Ankyrin repeat-containing domain"/>
    <property type="match status" value="1"/>
</dbReference>
<comment type="caution">
    <text evidence="2">The sequence shown here is derived from an EMBL/GenBank/DDBJ whole genome shotgun (WGS) entry which is preliminary data.</text>
</comment>
<dbReference type="SUPFAM" id="SSF48403">
    <property type="entry name" value="Ankyrin repeat"/>
    <property type="match status" value="1"/>
</dbReference>
<dbReference type="Pfam" id="PF14420">
    <property type="entry name" value="Clr5"/>
    <property type="match status" value="1"/>
</dbReference>
<accession>A0A6G1LWF9</accession>
<name>A0A6G1LWF9_ORBOL</name>
<dbReference type="AlphaFoldDB" id="A0A6G1LWF9"/>
<dbReference type="EMBL" id="WIPF01000052">
    <property type="protein sequence ID" value="KAF3218883.1"/>
    <property type="molecule type" value="Genomic_DNA"/>
</dbReference>
<evidence type="ECO:0000313" key="2">
    <source>
        <dbReference type="EMBL" id="KAF3218883.1"/>
    </source>
</evidence>
<organism evidence="2 3">
    <name type="scientific">Orbilia oligospora</name>
    <name type="common">Nematode-trapping fungus</name>
    <name type="synonym">Arthrobotrys oligospora</name>
    <dbReference type="NCBI Taxonomy" id="2813651"/>
    <lineage>
        <taxon>Eukaryota</taxon>
        <taxon>Fungi</taxon>
        <taxon>Dikarya</taxon>
        <taxon>Ascomycota</taxon>
        <taxon>Pezizomycotina</taxon>
        <taxon>Orbiliomycetes</taxon>
        <taxon>Orbiliales</taxon>
        <taxon>Orbiliaceae</taxon>
        <taxon>Orbilia</taxon>
    </lineage>
</organism>
<dbReference type="InterPro" id="IPR036770">
    <property type="entry name" value="Ankyrin_rpt-contain_sf"/>
</dbReference>
<protein>
    <recommendedName>
        <fullName evidence="1">Clr5 domain-containing protein</fullName>
    </recommendedName>
</protein>
<proteinExistence type="predicted"/>